<organism evidence="1 2">
    <name type="scientific">Brassica cretica</name>
    <name type="common">Mustard</name>
    <dbReference type="NCBI Taxonomy" id="69181"/>
    <lineage>
        <taxon>Eukaryota</taxon>
        <taxon>Viridiplantae</taxon>
        <taxon>Streptophyta</taxon>
        <taxon>Embryophyta</taxon>
        <taxon>Tracheophyta</taxon>
        <taxon>Spermatophyta</taxon>
        <taxon>Magnoliopsida</taxon>
        <taxon>eudicotyledons</taxon>
        <taxon>Gunneridae</taxon>
        <taxon>Pentapetalae</taxon>
        <taxon>rosids</taxon>
        <taxon>malvids</taxon>
        <taxon>Brassicales</taxon>
        <taxon>Brassicaceae</taxon>
        <taxon>Brassiceae</taxon>
        <taxon>Brassica</taxon>
    </lineage>
</organism>
<dbReference type="AlphaFoldDB" id="A0A8S9MJQ3"/>
<evidence type="ECO:0000313" key="1">
    <source>
        <dbReference type="EMBL" id="KAF2617659.1"/>
    </source>
</evidence>
<dbReference type="Gene3D" id="2.40.70.10">
    <property type="entry name" value="Acid Proteases"/>
    <property type="match status" value="1"/>
</dbReference>
<name>A0A8S9MJQ3_BRACR</name>
<proteinExistence type="predicted"/>
<evidence type="ECO:0000313" key="2">
    <source>
        <dbReference type="Proteomes" id="UP000712281"/>
    </source>
</evidence>
<dbReference type="InterPro" id="IPR021109">
    <property type="entry name" value="Peptidase_aspartic_dom_sf"/>
</dbReference>
<dbReference type="Proteomes" id="UP000712281">
    <property type="component" value="Unassembled WGS sequence"/>
</dbReference>
<gene>
    <name evidence="1" type="ORF">F2Q68_00039314</name>
</gene>
<sequence length="349" mass="39412">MGWVLNGVDLNGVGLMADHLGLQVEPSKESFTFVDCSQRSSGGVVRDLEVQIGNALFQVDFHVLDIKLNRNSSLLLGRAFLSTVGAVCNLKTNQLCLTLIDPYVHYNPIPVKKPQTPTRRINDPRLIAACHCGAEYETEYSASIETHTATSIDSIQKKSIDVPKKESVDNSPEDWENDYYNPVMAVNNATPEIHDDLFDEEYGRKGIFVYKFCPLNTSRNRFTSCRSLWERNSLQSNKDPDGYARAIDGHALQVSREDIADILQMANGADNLFMQQRTVPAHQKFYWEENDEYGVYRDDQGCARDVDGNIINVSKDDIKKLMERASRDEHSYICLPEHASSFTHTKLVP</sequence>
<dbReference type="EMBL" id="QGKW02000007">
    <property type="protein sequence ID" value="KAF2617659.1"/>
    <property type="molecule type" value="Genomic_DNA"/>
</dbReference>
<protein>
    <submittedName>
        <fullName evidence="1">Uncharacterized protein</fullName>
    </submittedName>
</protein>
<accession>A0A8S9MJQ3</accession>
<reference evidence="1" key="1">
    <citation type="submission" date="2019-12" db="EMBL/GenBank/DDBJ databases">
        <title>Genome sequencing and annotation of Brassica cretica.</title>
        <authorList>
            <person name="Studholme D.J."/>
            <person name="Sarris P.F."/>
        </authorList>
    </citation>
    <scope>NUCLEOTIDE SEQUENCE</scope>
    <source>
        <strain evidence="1">PFS-001/15</strain>
        <tissue evidence="1">Leaf</tissue>
    </source>
</reference>
<comment type="caution">
    <text evidence="1">The sequence shown here is derived from an EMBL/GenBank/DDBJ whole genome shotgun (WGS) entry which is preliminary data.</text>
</comment>